<keyword evidence="5 7" id="KW-0175">Coiled coil</keyword>
<evidence type="ECO:0000313" key="11">
    <source>
        <dbReference type="Proteomes" id="UP001176940"/>
    </source>
</evidence>
<dbReference type="PANTHER" id="PTHR13924:SF4">
    <property type="entry name" value="TRANSFORMING ACIDIC COILED-COIL-CONTAINING PROTEIN 3"/>
    <property type="match status" value="1"/>
</dbReference>
<evidence type="ECO:0000256" key="3">
    <source>
        <dbReference type="ARBA" id="ARBA00022490"/>
    </source>
</evidence>
<feature type="compositionally biased region" description="Basic and acidic residues" evidence="8">
    <location>
        <begin position="543"/>
        <end position="552"/>
    </location>
</feature>
<sequence length="872" mass="93698">MFTSLASDWSHSANCRNSNRLCSSAVYGGGERDVGLNSGTGRRGRMSLQILNDENFGCDIAAEPCDFLFTPPPGTGRPSILRPSQRDNLPPKSAVKGMKVTFQTPMRDPQTHRIVTPSMANKQDGMFTLDDCAQALEQLHLSSSHLISGDSNITSEPTTLPEDEIQLMSMGAYTIDFDNLGDINPFTSGNKMVNSPMKAEPAAGVLAEPAAGVLAEPAAGVLAEPAAGVLAEPAADLEVKSMWETPIDTTLADQTMSLLGATQLNPDSPVIVQLRPGSVEVSSKSSLDDTVPLTESNPAPEEPTRMAADEAVDGSPTEEAESVSMDTIAAGVVQNPNSAGDDTSPPDVPNSPPLPKATYKFDPDQIDCIDPFNTGGSKVQNSPKNPDSENGDNPKGEPLKLEFDFGGGDATVKKPPPKLLGKRLGVKPLAKKVAPKVAVPEKPKEQAPPQPSEPEGDVIVPKASYNFDWDKFDDPNFNPFGSGGTKIAGSPKAVKAAGDAPCVKEEDSPPKADTGEAVEESSKKDDDDASGNIETTVEEVGAAEEKTGDVTQENKVDDAKIVTKEPAATLTEGNPPETLATLEYNALPPNVGLVDSDFGATLQMDFTSADEFDFKPATELEGFGQPIEIDYLENFGSSSFKESALRKQSLYLKFDPLLRESPKKSAAAGTAVVSDVPLRSGTELFGSLPEPSFPVNLCLENEEKPRGLDLLGTFTISDNAPLIPDPINIVPPSDPFLLPSDVGAIVEVLKYSQMDMDGAIEQVRLEVQAKDLEVVEWKNKHKKLYLEYLEMGKIVSEFESTITQMLEDSQRQKELSKQELHKAVEEKQQVQMDLNSMEKSFSELFKRFEKQKDVLEGYRKVTPGPPPPAVTP</sequence>
<evidence type="ECO:0000256" key="6">
    <source>
        <dbReference type="ARBA" id="ARBA00023212"/>
    </source>
</evidence>
<comment type="subcellular location">
    <subcellularLocation>
        <location evidence="1">Cytoplasm</location>
        <location evidence="1">Cytoskeleton</location>
    </subcellularLocation>
</comment>
<feature type="compositionally biased region" description="Acidic residues" evidence="8">
    <location>
        <begin position="310"/>
        <end position="321"/>
    </location>
</feature>
<feature type="coiled-coil region" evidence="7">
    <location>
        <begin position="806"/>
        <end position="840"/>
    </location>
</feature>
<accession>A0ABN9KU46</accession>
<feature type="region of interest" description="Disordered" evidence="8">
    <location>
        <begin position="476"/>
        <end position="552"/>
    </location>
</feature>
<evidence type="ECO:0000313" key="10">
    <source>
        <dbReference type="EMBL" id="CAJ0920998.1"/>
    </source>
</evidence>
<keyword evidence="6" id="KW-0206">Cytoskeleton</keyword>
<evidence type="ECO:0000256" key="4">
    <source>
        <dbReference type="ARBA" id="ARBA00022553"/>
    </source>
</evidence>
<evidence type="ECO:0000256" key="2">
    <source>
        <dbReference type="ARBA" id="ARBA00009423"/>
    </source>
</evidence>
<dbReference type="Proteomes" id="UP001176940">
    <property type="component" value="Unassembled WGS sequence"/>
</dbReference>
<feature type="compositionally biased region" description="Basic and acidic residues" evidence="8">
    <location>
        <begin position="392"/>
        <end position="403"/>
    </location>
</feature>
<feature type="domain" description="Transforming acidic coiled-coil-containing protein C-terminal" evidence="9">
    <location>
        <begin position="751"/>
        <end position="860"/>
    </location>
</feature>
<feature type="compositionally biased region" description="Pro residues" evidence="8">
    <location>
        <begin position="346"/>
        <end position="355"/>
    </location>
</feature>
<feature type="region of interest" description="Disordered" evidence="8">
    <location>
        <begin position="281"/>
        <end position="462"/>
    </location>
</feature>
<comment type="caution">
    <text evidence="10">The sequence shown here is derived from an EMBL/GenBank/DDBJ whole genome shotgun (WGS) entry which is preliminary data.</text>
</comment>
<organism evidence="10 11">
    <name type="scientific">Ranitomeya imitator</name>
    <name type="common">mimic poison frog</name>
    <dbReference type="NCBI Taxonomy" id="111125"/>
    <lineage>
        <taxon>Eukaryota</taxon>
        <taxon>Metazoa</taxon>
        <taxon>Chordata</taxon>
        <taxon>Craniata</taxon>
        <taxon>Vertebrata</taxon>
        <taxon>Euteleostomi</taxon>
        <taxon>Amphibia</taxon>
        <taxon>Batrachia</taxon>
        <taxon>Anura</taxon>
        <taxon>Neobatrachia</taxon>
        <taxon>Hyloidea</taxon>
        <taxon>Dendrobatidae</taxon>
        <taxon>Dendrobatinae</taxon>
        <taxon>Ranitomeya</taxon>
    </lineage>
</organism>
<evidence type="ECO:0000256" key="8">
    <source>
        <dbReference type="SAM" id="MobiDB-lite"/>
    </source>
</evidence>
<dbReference type="InterPro" id="IPR057663">
    <property type="entry name" value="TACC3_Aurora-A_bind"/>
</dbReference>
<keyword evidence="3" id="KW-0963">Cytoplasm</keyword>
<evidence type="ECO:0000256" key="7">
    <source>
        <dbReference type="SAM" id="Coils"/>
    </source>
</evidence>
<reference evidence="10" key="1">
    <citation type="submission" date="2023-07" db="EMBL/GenBank/DDBJ databases">
        <authorList>
            <person name="Stuckert A."/>
        </authorList>
    </citation>
    <scope>NUCLEOTIDE SEQUENCE</scope>
</reference>
<dbReference type="EMBL" id="CAUEEQ010001842">
    <property type="protein sequence ID" value="CAJ0920998.1"/>
    <property type="molecule type" value="Genomic_DNA"/>
</dbReference>
<keyword evidence="4" id="KW-0597">Phosphoprotein</keyword>
<evidence type="ECO:0000259" key="9">
    <source>
        <dbReference type="Pfam" id="PF05010"/>
    </source>
</evidence>
<protein>
    <recommendedName>
        <fullName evidence="9">Transforming acidic coiled-coil-containing protein C-terminal domain-containing protein</fullName>
    </recommendedName>
</protein>
<dbReference type="InterPro" id="IPR039915">
    <property type="entry name" value="TACC"/>
</dbReference>
<feature type="compositionally biased region" description="Polar residues" evidence="8">
    <location>
        <begin position="374"/>
        <end position="385"/>
    </location>
</feature>
<dbReference type="Pfam" id="PF25777">
    <property type="entry name" value="Aurora-A_bind_TACC3"/>
    <property type="match status" value="1"/>
</dbReference>
<evidence type="ECO:0000256" key="1">
    <source>
        <dbReference type="ARBA" id="ARBA00004245"/>
    </source>
</evidence>
<keyword evidence="11" id="KW-1185">Reference proteome</keyword>
<feature type="compositionally biased region" description="Basic and acidic residues" evidence="8">
    <location>
        <begin position="502"/>
        <end position="526"/>
    </location>
</feature>
<dbReference type="Pfam" id="PF05010">
    <property type="entry name" value="TACC_C"/>
    <property type="match status" value="1"/>
</dbReference>
<proteinExistence type="inferred from homology"/>
<gene>
    <name evidence="10" type="ORF">RIMI_LOCUS1418985</name>
</gene>
<evidence type="ECO:0000256" key="5">
    <source>
        <dbReference type="ARBA" id="ARBA00023054"/>
    </source>
</evidence>
<dbReference type="PANTHER" id="PTHR13924">
    <property type="entry name" value="TRANSFORMING ACIDIC COILED-COIL CONTAINING PROTEIN 1/2"/>
    <property type="match status" value="1"/>
</dbReference>
<name>A0ABN9KU46_9NEOB</name>
<comment type="similarity">
    <text evidence="2">Belongs to the TACC family.</text>
</comment>
<feature type="compositionally biased region" description="Basic residues" evidence="8">
    <location>
        <begin position="420"/>
        <end position="434"/>
    </location>
</feature>
<dbReference type="InterPro" id="IPR007707">
    <property type="entry name" value="TACC_C"/>
</dbReference>